<protein>
    <submittedName>
        <fullName evidence="1">Uncharacterized protein</fullName>
    </submittedName>
</protein>
<comment type="caution">
    <text evidence="1">The sequence shown here is derived from an EMBL/GenBank/DDBJ whole genome shotgun (WGS) entry which is preliminary data.</text>
</comment>
<name>A0ABM9ZRK6_9BACT</name>
<keyword evidence="2" id="KW-1185">Reference proteome</keyword>
<dbReference type="EMBL" id="ADFP01000128">
    <property type="protein sequence ID" value="EFB89568.1"/>
    <property type="molecule type" value="Genomic_DNA"/>
</dbReference>
<evidence type="ECO:0000313" key="1">
    <source>
        <dbReference type="EMBL" id="EFB89568.1"/>
    </source>
</evidence>
<organism evidence="1 2">
    <name type="scientific">Pyramidobacter piscolens W5455</name>
    <dbReference type="NCBI Taxonomy" id="352165"/>
    <lineage>
        <taxon>Bacteria</taxon>
        <taxon>Thermotogati</taxon>
        <taxon>Synergistota</taxon>
        <taxon>Synergistia</taxon>
        <taxon>Synergistales</taxon>
        <taxon>Dethiosulfovibrionaceae</taxon>
        <taxon>Pyramidobacter</taxon>
    </lineage>
</organism>
<gene>
    <name evidence="1" type="ORF">HMPREF7215_2012</name>
</gene>
<accession>A0ABM9ZRK6</accession>
<sequence length="57" mass="6648">MKMFHVEHFHRTTVGGWIPFSAPLARKRSFVAERIIEQKKSPCNNKIAWRTLLPLGD</sequence>
<dbReference type="Proteomes" id="UP000006462">
    <property type="component" value="Unassembled WGS sequence"/>
</dbReference>
<evidence type="ECO:0000313" key="2">
    <source>
        <dbReference type="Proteomes" id="UP000006462"/>
    </source>
</evidence>
<reference evidence="1 2" key="1">
    <citation type="submission" date="2009-12" db="EMBL/GenBank/DDBJ databases">
        <authorList>
            <person name="Shrivastava S."/>
            <person name="Madupu R."/>
            <person name="Durkin A.S."/>
            <person name="Torralba M."/>
            <person name="Methe B."/>
            <person name="Sutton G.G."/>
            <person name="Strausberg R.L."/>
            <person name="Nelson K.E."/>
        </authorList>
    </citation>
    <scope>NUCLEOTIDE SEQUENCE [LARGE SCALE GENOMIC DNA]</scope>
    <source>
        <strain evidence="1 2">W5455</strain>
    </source>
</reference>
<proteinExistence type="predicted"/>